<accession>S5DKB0</accession>
<keyword evidence="6 13" id="KW-0133">Cell shape</keyword>
<evidence type="ECO:0000256" key="4">
    <source>
        <dbReference type="ARBA" id="ARBA00022618"/>
    </source>
</evidence>
<dbReference type="NCBIfam" id="NF006873">
    <property type="entry name" value="PRK09369.1"/>
    <property type="match status" value="1"/>
</dbReference>
<evidence type="ECO:0000256" key="10">
    <source>
        <dbReference type="ARBA" id="ARBA00037534"/>
    </source>
</evidence>
<organism evidence="15">
    <name type="scientific">Candidatus Actinomarina minuta</name>
    <dbReference type="NCBI Taxonomy" id="1389454"/>
    <lineage>
        <taxon>Bacteria</taxon>
        <taxon>Bacillati</taxon>
        <taxon>Actinomycetota</taxon>
        <taxon>Actinomycetes</taxon>
        <taxon>Candidatus Actinomarinidae</taxon>
        <taxon>Candidatus Actinomarinales</taxon>
        <taxon>Candidatus Actinomarineae</taxon>
        <taxon>Candidatus Actinomarinaceae</taxon>
        <taxon>Candidatus Actinomarina</taxon>
    </lineage>
</organism>
<evidence type="ECO:0000256" key="1">
    <source>
        <dbReference type="ARBA" id="ARBA00004496"/>
    </source>
</evidence>
<keyword evidence="7 13" id="KW-0573">Peptidoglycan synthesis</keyword>
<comment type="function">
    <text evidence="10 13">Cell wall formation. Adds enolpyruvyl to UDP-N-acetylglucosamine.</text>
</comment>
<dbReference type="InterPro" id="IPR005750">
    <property type="entry name" value="UDP_GlcNAc_COvinyl_MurA"/>
</dbReference>
<dbReference type="GO" id="GO:0019277">
    <property type="term" value="P:UDP-N-acetylgalactosamine biosynthetic process"/>
    <property type="evidence" value="ECO:0007669"/>
    <property type="project" value="InterPro"/>
</dbReference>
<proteinExistence type="inferred from homology"/>
<evidence type="ECO:0000313" key="15">
    <source>
        <dbReference type="EMBL" id="AGQ19266.1"/>
    </source>
</evidence>
<evidence type="ECO:0000256" key="7">
    <source>
        <dbReference type="ARBA" id="ARBA00022984"/>
    </source>
</evidence>
<dbReference type="GO" id="GO:0005737">
    <property type="term" value="C:cytoplasm"/>
    <property type="evidence" value="ECO:0007669"/>
    <property type="project" value="UniProtKB-SubCell"/>
</dbReference>
<feature type="binding site" evidence="13">
    <location>
        <begin position="25"/>
        <end position="26"/>
    </location>
    <ligand>
        <name>phosphoenolpyruvate</name>
        <dbReference type="ChEBI" id="CHEBI:58702"/>
    </ligand>
</feature>
<sequence>MIVEKHISIEGNHKLSGEITVKGAKNAVLKEMILPILCEGDYIIKNVPSIADVSYMQEVLNVLGIKSEFSNNNLSISSPSQIGIEAPYEIVQKMRASIIILGPLLAREGEARIAFPGGDQLGPRPVQMHLDALEKMGAKFELDHGVLIGRTEGLKGVEVNLPYASVGATENTLLAAVLAEGKTVIENAAREPEIVDIVNMLKKMGANISGEGTSEIIIEGVKKLNPTDHEVIGDRVAAGTFLATIFSTKGSGKINGVNPEHLPMELKKFQEMGAIVEFEESSISIEYQDVINSIEIATLPFPGVATDLQPIFGSALLMAEGTSILTENVYDQRFQWIPEVQRMGANIQTGWQHAMVKGVDNLSGAPVQATDIRTGASLIVAALQADGISSISGVDHINRGYEDIVDSLSLLGSTIEYNDLHG</sequence>
<evidence type="ECO:0000256" key="11">
    <source>
        <dbReference type="ARBA" id="ARBA00038367"/>
    </source>
</evidence>
<dbReference type="PANTHER" id="PTHR43783:SF1">
    <property type="entry name" value="UDP-N-ACETYLGLUCOSAMINE 1-CARBOXYVINYLTRANSFERASE"/>
    <property type="match status" value="1"/>
</dbReference>
<comment type="caution">
    <text evidence="13">Lacks conserved residue(s) required for the propagation of feature annotation.</text>
</comment>
<dbReference type="PANTHER" id="PTHR43783">
    <property type="entry name" value="UDP-N-ACETYLGLUCOSAMINE 1-CARBOXYVINYLTRANSFERASE"/>
    <property type="match status" value="1"/>
</dbReference>
<feature type="binding site" evidence="13">
    <location>
        <position position="329"/>
    </location>
    <ligand>
        <name>UDP-N-acetyl-alpha-D-glucosamine</name>
        <dbReference type="ChEBI" id="CHEBI:57705"/>
    </ligand>
</feature>
<evidence type="ECO:0000256" key="9">
    <source>
        <dbReference type="ARBA" id="ARBA00023316"/>
    </source>
</evidence>
<reference evidence="15" key="1">
    <citation type="journal article" date="2013" name="Sci. Rep.">
        <title>Metagenomics uncovers a new group of low GC and ultra-small marine Actinobacteria.</title>
        <authorList>
            <person name="Ghai R."/>
            <person name="Mizuno C.M."/>
            <person name="Picazo A."/>
            <person name="Camacho A."/>
            <person name="Rodriguez-Valera F."/>
        </authorList>
    </citation>
    <scope>NUCLEOTIDE SEQUENCE</scope>
</reference>
<evidence type="ECO:0000256" key="8">
    <source>
        <dbReference type="ARBA" id="ARBA00023306"/>
    </source>
</evidence>
<dbReference type="InterPro" id="IPR036968">
    <property type="entry name" value="Enolpyruvate_Tfrase_sf"/>
</dbReference>
<comment type="subcellular location">
    <subcellularLocation>
        <location evidence="1 13">Cytoplasm</location>
    </subcellularLocation>
</comment>
<feature type="binding site" evidence="13">
    <location>
        <position position="95"/>
    </location>
    <ligand>
        <name>UDP-N-acetyl-alpha-D-glucosamine</name>
        <dbReference type="ChEBI" id="CHEBI:57705"/>
    </ligand>
</feature>
<dbReference type="InterPro" id="IPR013792">
    <property type="entry name" value="RNA3'P_cycl/enolpyr_Trfase_a/b"/>
</dbReference>
<comment type="catalytic activity">
    <reaction evidence="12 13">
        <text>phosphoenolpyruvate + UDP-N-acetyl-alpha-D-glucosamine = UDP-N-acetyl-3-O-(1-carboxyvinyl)-alpha-D-glucosamine + phosphate</text>
        <dbReference type="Rhea" id="RHEA:18681"/>
        <dbReference type="ChEBI" id="CHEBI:43474"/>
        <dbReference type="ChEBI" id="CHEBI:57705"/>
        <dbReference type="ChEBI" id="CHEBI:58702"/>
        <dbReference type="ChEBI" id="CHEBI:68483"/>
        <dbReference type="EC" id="2.5.1.7"/>
    </reaction>
</comment>
<protein>
    <recommendedName>
        <fullName evidence="13">UDP-N-acetylglucosamine 1-carboxyvinyltransferase</fullName>
        <ecNumber evidence="13">2.5.1.7</ecNumber>
    </recommendedName>
    <alternativeName>
        <fullName evidence="13">Enoylpyruvate transferase</fullName>
    </alternativeName>
    <alternativeName>
        <fullName evidence="13">UDP-N-acetylglucosamine enolpyruvyl transferase</fullName>
        <shortName evidence="13">EPT</shortName>
    </alternativeName>
</protein>
<dbReference type="GO" id="GO:0051301">
    <property type="term" value="P:cell division"/>
    <property type="evidence" value="ECO:0007669"/>
    <property type="project" value="UniProtKB-KW"/>
</dbReference>
<keyword evidence="5 13" id="KW-0808">Transferase</keyword>
<dbReference type="Gene3D" id="3.65.10.10">
    <property type="entry name" value="Enolpyruvate transferase domain"/>
    <property type="match status" value="2"/>
</dbReference>
<evidence type="ECO:0000256" key="5">
    <source>
        <dbReference type="ARBA" id="ARBA00022679"/>
    </source>
</evidence>
<evidence type="ECO:0000256" key="13">
    <source>
        <dbReference type="HAMAP-Rule" id="MF_00111"/>
    </source>
</evidence>
<feature type="binding site" evidence="13">
    <location>
        <position position="307"/>
    </location>
    <ligand>
        <name>UDP-N-acetyl-alpha-D-glucosamine</name>
        <dbReference type="ChEBI" id="CHEBI:57705"/>
    </ligand>
</feature>
<evidence type="ECO:0000259" key="14">
    <source>
        <dbReference type="Pfam" id="PF00275"/>
    </source>
</evidence>
<keyword evidence="3 13" id="KW-0963">Cytoplasm</keyword>
<dbReference type="AlphaFoldDB" id="S5DKB0"/>
<name>S5DKB0_9ACTN</name>
<dbReference type="GO" id="GO:0009252">
    <property type="term" value="P:peptidoglycan biosynthetic process"/>
    <property type="evidence" value="ECO:0007669"/>
    <property type="project" value="UniProtKB-UniRule"/>
</dbReference>
<evidence type="ECO:0000256" key="3">
    <source>
        <dbReference type="ARBA" id="ARBA00022490"/>
    </source>
</evidence>
<evidence type="ECO:0000256" key="2">
    <source>
        <dbReference type="ARBA" id="ARBA00004752"/>
    </source>
</evidence>
<keyword evidence="4 13" id="KW-0132">Cell division</keyword>
<dbReference type="EMBL" id="KC811127">
    <property type="protein sequence ID" value="AGQ19266.1"/>
    <property type="molecule type" value="Genomic_DNA"/>
</dbReference>
<keyword evidence="8 13" id="KW-0131">Cell cycle</keyword>
<dbReference type="EC" id="2.5.1.7" evidence="13"/>
<evidence type="ECO:0000256" key="12">
    <source>
        <dbReference type="ARBA" id="ARBA00047527"/>
    </source>
</evidence>
<feature type="active site" description="Proton donor" evidence="13">
    <location>
        <position position="119"/>
    </location>
</feature>
<evidence type="ECO:0000256" key="6">
    <source>
        <dbReference type="ARBA" id="ARBA00022960"/>
    </source>
</evidence>
<dbReference type="Pfam" id="PF00275">
    <property type="entry name" value="EPSP_synthase"/>
    <property type="match status" value="1"/>
</dbReference>
<gene>
    <name evidence="13" type="primary">murA</name>
</gene>
<dbReference type="NCBIfam" id="TIGR01072">
    <property type="entry name" value="murA"/>
    <property type="match status" value="1"/>
</dbReference>
<feature type="domain" description="Enolpyruvate transferase" evidence="14">
    <location>
        <begin position="10"/>
        <end position="408"/>
    </location>
</feature>
<dbReference type="InterPro" id="IPR001986">
    <property type="entry name" value="Enolpyruvate_Tfrase_dom"/>
</dbReference>
<dbReference type="HAMAP" id="MF_00111">
    <property type="entry name" value="MurA"/>
    <property type="match status" value="1"/>
</dbReference>
<dbReference type="InterPro" id="IPR050068">
    <property type="entry name" value="MurA_subfamily"/>
</dbReference>
<dbReference type="GO" id="GO:0071555">
    <property type="term" value="P:cell wall organization"/>
    <property type="evidence" value="ECO:0007669"/>
    <property type="project" value="UniProtKB-KW"/>
</dbReference>
<keyword evidence="9 13" id="KW-0961">Cell wall biogenesis/degradation</keyword>
<dbReference type="GO" id="GO:0008360">
    <property type="term" value="P:regulation of cell shape"/>
    <property type="evidence" value="ECO:0007669"/>
    <property type="project" value="UniProtKB-KW"/>
</dbReference>
<dbReference type="GO" id="GO:0008760">
    <property type="term" value="F:UDP-N-acetylglucosamine 1-carboxyvinyltransferase activity"/>
    <property type="evidence" value="ECO:0007669"/>
    <property type="project" value="UniProtKB-UniRule"/>
</dbReference>
<comment type="pathway">
    <text evidence="2 13">Cell wall biogenesis; peptidoglycan biosynthesis.</text>
</comment>
<dbReference type="SUPFAM" id="SSF55205">
    <property type="entry name" value="EPT/RTPC-like"/>
    <property type="match status" value="1"/>
</dbReference>
<dbReference type="CDD" id="cd01555">
    <property type="entry name" value="UdpNAET"/>
    <property type="match status" value="1"/>
</dbReference>
<comment type="similarity">
    <text evidence="11 13">Belongs to the EPSP synthase family. MurA subfamily.</text>
</comment>
<dbReference type="UniPathway" id="UPA00219"/>